<dbReference type="Proteomes" id="UP000283832">
    <property type="component" value="Unassembled WGS sequence"/>
</dbReference>
<keyword evidence="1" id="KW-0812">Transmembrane</keyword>
<keyword evidence="1" id="KW-0472">Membrane</keyword>
<evidence type="ECO:0000313" key="2">
    <source>
        <dbReference type="EMBL" id="RIV41464.1"/>
    </source>
</evidence>
<reference evidence="2 3" key="1">
    <citation type="submission" date="2018-08" db="EMBL/GenBank/DDBJ databases">
        <title>Jishengella sp. nov., isolated from a root of Azadirachta indica A. Juss. var. siamensis Valenton.</title>
        <authorList>
            <person name="Kuncharoen N."/>
            <person name="Tanasupawat S."/>
            <person name="Kudo T."/>
            <person name="Ohkuma M."/>
        </authorList>
    </citation>
    <scope>NUCLEOTIDE SEQUENCE [LARGE SCALE GENOMIC DNA]</scope>
    <source>
        <strain evidence="2 3">AZ1-13</strain>
    </source>
</reference>
<name>A0A418N0Y5_9ACTN</name>
<dbReference type="AlphaFoldDB" id="A0A418N0Y5"/>
<proteinExistence type="predicted"/>
<feature type="transmembrane region" description="Helical" evidence="1">
    <location>
        <begin position="32"/>
        <end position="54"/>
    </location>
</feature>
<accession>A0A418N0Y5</accession>
<keyword evidence="3" id="KW-1185">Reference proteome</keyword>
<comment type="caution">
    <text evidence="2">The sequence shown here is derived from an EMBL/GenBank/DDBJ whole genome shotgun (WGS) entry which is preliminary data.</text>
</comment>
<sequence>MLGYDLLYTLYPLFVRMIDIPRSVDVPIQVGVGVYYGLPAAGIVVTPVTIAFAWSTDYSTAPKVVAVEITMVLAALAGATVLTRRLALHLRPVRA</sequence>
<protein>
    <submittedName>
        <fullName evidence="2">Uncharacterized protein</fullName>
    </submittedName>
</protein>
<gene>
    <name evidence="2" type="ORF">D2L64_01860</name>
</gene>
<dbReference type="EMBL" id="QXEC01000001">
    <property type="protein sequence ID" value="RIV41464.1"/>
    <property type="molecule type" value="Genomic_DNA"/>
</dbReference>
<keyword evidence="1" id="KW-1133">Transmembrane helix</keyword>
<feature type="transmembrane region" description="Helical" evidence="1">
    <location>
        <begin position="60"/>
        <end position="82"/>
    </location>
</feature>
<organism evidence="2 3">
    <name type="scientific">Micromonospora radicis</name>
    <dbReference type="NCBI Taxonomy" id="1894971"/>
    <lineage>
        <taxon>Bacteria</taxon>
        <taxon>Bacillati</taxon>
        <taxon>Actinomycetota</taxon>
        <taxon>Actinomycetes</taxon>
        <taxon>Micromonosporales</taxon>
        <taxon>Micromonosporaceae</taxon>
        <taxon>Micromonospora</taxon>
    </lineage>
</organism>
<evidence type="ECO:0000256" key="1">
    <source>
        <dbReference type="SAM" id="Phobius"/>
    </source>
</evidence>
<evidence type="ECO:0000313" key="3">
    <source>
        <dbReference type="Proteomes" id="UP000283832"/>
    </source>
</evidence>